<evidence type="ECO:0000256" key="1">
    <source>
        <dbReference type="ARBA" id="ARBA00012493"/>
    </source>
</evidence>
<dbReference type="SUPFAM" id="SSF56672">
    <property type="entry name" value="DNA/RNA polymerases"/>
    <property type="match status" value="1"/>
</dbReference>
<dbReference type="PROSITE" id="PS50994">
    <property type="entry name" value="INTEGRASE"/>
    <property type="match status" value="1"/>
</dbReference>
<evidence type="ECO:0000313" key="9">
    <source>
        <dbReference type="EMBL" id="KDQ71468.1"/>
    </source>
</evidence>
<protein>
    <recommendedName>
        <fullName evidence="1">RNA-directed DNA polymerase</fullName>
        <ecNumber evidence="1">2.7.7.49</ecNumber>
    </recommendedName>
</protein>
<dbReference type="STRING" id="136037.A0A067QEE2"/>
<evidence type="ECO:0000256" key="5">
    <source>
        <dbReference type="ARBA" id="ARBA00022759"/>
    </source>
</evidence>
<keyword evidence="4" id="KW-0540">Nuclease</keyword>
<dbReference type="Gene3D" id="1.10.340.70">
    <property type="match status" value="1"/>
</dbReference>
<evidence type="ECO:0000259" key="8">
    <source>
        <dbReference type="PROSITE" id="PS50994"/>
    </source>
</evidence>
<proteinExistence type="predicted"/>
<dbReference type="FunFam" id="3.10.20.370:FF:000001">
    <property type="entry name" value="Retrovirus-related Pol polyprotein from transposon 17.6-like protein"/>
    <property type="match status" value="1"/>
</dbReference>
<dbReference type="InterPro" id="IPR043502">
    <property type="entry name" value="DNA/RNA_pol_sf"/>
</dbReference>
<dbReference type="GO" id="GO:0004519">
    <property type="term" value="F:endonuclease activity"/>
    <property type="evidence" value="ECO:0007669"/>
    <property type="project" value="UniProtKB-KW"/>
</dbReference>
<keyword evidence="10" id="KW-1185">Reference proteome</keyword>
<evidence type="ECO:0000313" key="10">
    <source>
        <dbReference type="Proteomes" id="UP000027135"/>
    </source>
</evidence>
<keyword evidence="2" id="KW-0808">Transferase</keyword>
<dbReference type="CDD" id="cd09274">
    <property type="entry name" value="RNase_HI_RT_Ty3"/>
    <property type="match status" value="1"/>
</dbReference>
<evidence type="ECO:0000256" key="3">
    <source>
        <dbReference type="ARBA" id="ARBA00022695"/>
    </source>
</evidence>
<evidence type="ECO:0000256" key="6">
    <source>
        <dbReference type="ARBA" id="ARBA00022801"/>
    </source>
</evidence>
<dbReference type="EMBL" id="KK874547">
    <property type="protein sequence ID" value="KDQ71468.1"/>
    <property type="molecule type" value="Genomic_DNA"/>
</dbReference>
<evidence type="ECO:0000256" key="7">
    <source>
        <dbReference type="ARBA" id="ARBA00022918"/>
    </source>
</evidence>
<feature type="domain" description="Integrase catalytic" evidence="8">
    <location>
        <begin position="272"/>
        <end position="319"/>
    </location>
</feature>
<gene>
    <name evidence="9" type="ORF">L798_14128</name>
</gene>
<dbReference type="GO" id="GO:0015074">
    <property type="term" value="P:DNA integration"/>
    <property type="evidence" value="ECO:0007669"/>
    <property type="project" value="InterPro"/>
</dbReference>
<organism evidence="9 10">
    <name type="scientific">Zootermopsis nevadensis</name>
    <name type="common">Dampwood termite</name>
    <dbReference type="NCBI Taxonomy" id="136037"/>
    <lineage>
        <taxon>Eukaryota</taxon>
        <taxon>Metazoa</taxon>
        <taxon>Ecdysozoa</taxon>
        <taxon>Arthropoda</taxon>
        <taxon>Hexapoda</taxon>
        <taxon>Insecta</taxon>
        <taxon>Pterygota</taxon>
        <taxon>Neoptera</taxon>
        <taxon>Polyneoptera</taxon>
        <taxon>Dictyoptera</taxon>
        <taxon>Blattodea</taxon>
        <taxon>Blattoidea</taxon>
        <taxon>Termitoidae</taxon>
        <taxon>Termopsidae</taxon>
        <taxon>Zootermopsis</taxon>
    </lineage>
</organism>
<name>A0A067QEE2_ZOONE</name>
<accession>A0A067QEE2</accession>
<feature type="non-terminal residue" evidence="9">
    <location>
        <position position="319"/>
    </location>
</feature>
<reference evidence="9 10" key="1">
    <citation type="journal article" date="2014" name="Nat. Commun.">
        <title>Molecular traces of alternative social organization in a termite genome.</title>
        <authorList>
            <person name="Terrapon N."/>
            <person name="Li C."/>
            <person name="Robertson H.M."/>
            <person name="Ji L."/>
            <person name="Meng X."/>
            <person name="Booth W."/>
            <person name="Chen Z."/>
            <person name="Childers C.P."/>
            <person name="Glastad K.M."/>
            <person name="Gokhale K."/>
            <person name="Gowin J."/>
            <person name="Gronenberg W."/>
            <person name="Hermansen R.A."/>
            <person name="Hu H."/>
            <person name="Hunt B.G."/>
            <person name="Huylmans A.K."/>
            <person name="Khalil S.M."/>
            <person name="Mitchell R.D."/>
            <person name="Munoz-Torres M.C."/>
            <person name="Mustard J.A."/>
            <person name="Pan H."/>
            <person name="Reese J.T."/>
            <person name="Scharf M.E."/>
            <person name="Sun F."/>
            <person name="Vogel H."/>
            <person name="Xiao J."/>
            <person name="Yang W."/>
            <person name="Yang Z."/>
            <person name="Yang Z."/>
            <person name="Zhou J."/>
            <person name="Zhu J."/>
            <person name="Brent C.S."/>
            <person name="Elsik C.G."/>
            <person name="Goodisman M.A."/>
            <person name="Liberles D.A."/>
            <person name="Roe R.M."/>
            <person name="Vargo E.L."/>
            <person name="Vilcinskas A."/>
            <person name="Wang J."/>
            <person name="Bornberg-Bauer E."/>
            <person name="Korb J."/>
            <person name="Zhang G."/>
            <person name="Liebig J."/>
        </authorList>
    </citation>
    <scope>NUCLEOTIDE SEQUENCE [LARGE SCALE GENOMIC DNA]</scope>
    <source>
        <tissue evidence="9">Whole organism</tissue>
    </source>
</reference>
<dbReference type="Pfam" id="PF17921">
    <property type="entry name" value="Integrase_H2C2"/>
    <property type="match status" value="1"/>
</dbReference>
<sequence>INTDASGRAIGAVLWQTDKNGEKQIVSTASRVLTPTEQRYSVAEQELLAIVYALDKFRIYVFGHTIHLNTDNKALSFLNKCALTSNRIARWTMQIQEYDLKIKHISGASNFLADTISRNPAGLSESAVKELSGPRGMMVALDFGIDSTVGRKLRDLAVYQANDPKISKIMRAVKEPQAPTDRRYLVRRDILYSKDSANYPYWRPVLPTELEVPVIEFVHASFGHLGTEKCMAQVANTFHVKSLGRKVRKLISSCDICQRVRHPNRRYAIETRSHMPANTGDLCAVDIFGPLPVGRGGVRYILVCLDVFSKFVKLYPLRA</sequence>
<dbReference type="GO" id="GO:0016787">
    <property type="term" value="F:hydrolase activity"/>
    <property type="evidence" value="ECO:0007669"/>
    <property type="project" value="UniProtKB-KW"/>
</dbReference>
<dbReference type="eggNOG" id="KOG0017">
    <property type="taxonomic scope" value="Eukaryota"/>
</dbReference>
<dbReference type="Gene3D" id="3.10.20.370">
    <property type="match status" value="1"/>
</dbReference>
<keyword evidence="7" id="KW-0695">RNA-directed DNA polymerase</keyword>
<dbReference type="Proteomes" id="UP000027135">
    <property type="component" value="Unassembled WGS sequence"/>
</dbReference>
<dbReference type="EC" id="2.7.7.49" evidence="1"/>
<dbReference type="GO" id="GO:0003964">
    <property type="term" value="F:RNA-directed DNA polymerase activity"/>
    <property type="evidence" value="ECO:0007669"/>
    <property type="project" value="UniProtKB-KW"/>
</dbReference>
<dbReference type="InterPro" id="IPR041588">
    <property type="entry name" value="Integrase_H2C2"/>
</dbReference>
<keyword evidence="5" id="KW-0255">Endonuclease</keyword>
<dbReference type="InterPro" id="IPR036397">
    <property type="entry name" value="RNaseH_sf"/>
</dbReference>
<keyword evidence="3" id="KW-0548">Nucleotidyltransferase</keyword>
<dbReference type="AlphaFoldDB" id="A0A067QEE2"/>
<keyword evidence="6" id="KW-0378">Hydrolase</keyword>
<dbReference type="Pfam" id="PF17917">
    <property type="entry name" value="RT_RNaseH"/>
    <property type="match status" value="1"/>
</dbReference>
<feature type="non-terminal residue" evidence="9">
    <location>
        <position position="1"/>
    </location>
</feature>
<dbReference type="PANTHER" id="PTHR37984">
    <property type="entry name" value="PROTEIN CBG26694"/>
    <property type="match status" value="1"/>
</dbReference>
<evidence type="ECO:0000256" key="4">
    <source>
        <dbReference type="ARBA" id="ARBA00022722"/>
    </source>
</evidence>
<dbReference type="Gene3D" id="3.30.420.10">
    <property type="entry name" value="Ribonuclease H-like superfamily/Ribonuclease H"/>
    <property type="match status" value="1"/>
</dbReference>
<dbReference type="GO" id="GO:0003676">
    <property type="term" value="F:nucleic acid binding"/>
    <property type="evidence" value="ECO:0007669"/>
    <property type="project" value="InterPro"/>
</dbReference>
<dbReference type="InterPro" id="IPR041373">
    <property type="entry name" value="RT_RNaseH"/>
</dbReference>
<dbReference type="InParanoid" id="A0A067QEE2"/>
<dbReference type="InterPro" id="IPR050951">
    <property type="entry name" value="Retrovirus_Pol_polyprotein"/>
</dbReference>
<dbReference type="InterPro" id="IPR001584">
    <property type="entry name" value="Integrase_cat-core"/>
</dbReference>
<dbReference type="PANTHER" id="PTHR37984:SF5">
    <property type="entry name" value="PROTEIN NYNRIN-LIKE"/>
    <property type="match status" value="1"/>
</dbReference>
<dbReference type="OMA" id="EDIQCHV"/>
<evidence type="ECO:0000256" key="2">
    <source>
        <dbReference type="ARBA" id="ARBA00022679"/>
    </source>
</evidence>